<protein>
    <submittedName>
        <fullName evidence="1">Uncharacterized protein</fullName>
    </submittedName>
</protein>
<keyword evidence="2" id="KW-1185">Reference proteome</keyword>
<dbReference type="Gramene" id="LPERR03G35810.1">
    <property type="protein sequence ID" value="LPERR03G35810.1"/>
    <property type="gene ID" value="LPERR03G35810"/>
</dbReference>
<reference evidence="2" key="2">
    <citation type="submission" date="2013-12" db="EMBL/GenBank/DDBJ databases">
        <authorList>
            <person name="Yu Y."/>
            <person name="Lee S."/>
            <person name="de Baynast K."/>
            <person name="Wissotski M."/>
            <person name="Liu L."/>
            <person name="Talag J."/>
            <person name="Goicoechea J."/>
            <person name="Angelova A."/>
            <person name="Jetty R."/>
            <person name="Kudrna D."/>
            <person name="Golser W."/>
            <person name="Rivera L."/>
            <person name="Zhang J."/>
            <person name="Wing R."/>
        </authorList>
    </citation>
    <scope>NUCLEOTIDE SEQUENCE</scope>
</reference>
<evidence type="ECO:0000313" key="1">
    <source>
        <dbReference type="EnsemblPlants" id="LPERR03G35810.1"/>
    </source>
</evidence>
<name>A0A0D9W1Q0_9ORYZ</name>
<sequence length="52" mass="6249">MVDQNDDDIFGGDGIDHASPFFPLKRRKREKKKMWRMHGLWLFKDPHPPPPY</sequence>
<dbReference type="EnsemblPlants" id="LPERR03G35810.1">
    <property type="protein sequence ID" value="LPERR03G35810.1"/>
    <property type="gene ID" value="LPERR03G35810"/>
</dbReference>
<evidence type="ECO:0000313" key="2">
    <source>
        <dbReference type="Proteomes" id="UP000032180"/>
    </source>
</evidence>
<accession>A0A0D9W1Q0</accession>
<organism evidence="1 2">
    <name type="scientific">Leersia perrieri</name>
    <dbReference type="NCBI Taxonomy" id="77586"/>
    <lineage>
        <taxon>Eukaryota</taxon>
        <taxon>Viridiplantae</taxon>
        <taxon>Streptophyta</taxon>
        <taxon>Embryophyta</taxon>
        <taxon>Tracheophyta</taxon>
        <taxon>Spermatophyta</taxon>
        <taxon>Magnoliopsida</taxon>
        <taxon>Liliopsida</taxon>
        <taxon>Poales</taxon>
        <taxon>Poaceae</taxon>
        <taxon>BOP clade</taxon>
        <taxon>Oryzoideae</taxon>
        <taxon>Oryzeae</taxon>
        <taxon>Oryzinae</taxon>
        <taxon>Leersia</taxon>
    </lineage>
</organism>
<dbReference type="Proteomes" id="UP000032180">
    <property type="component" value="Chromosome 3"/>
</dbReference>
<reference evidence="1" key="3">
    <citation type="submission" date="2015-04" db="UniProtKB">
        <authorList>
            <consortium name="EnsemblPlants"/>
        </authorList>
    </citation>
    <scope>IDENTIFICATION</scope>
</reference>
<proteinExistence type="predicted"/>
<dbReference type="AlphaFoldDB" id="A0A0D9W1Q0"/>
<dbReference type="HOGENOM" id="CLU_3090115_0_0_1"/>
<reference evidence="1 2" key="1">
    <citation type="submission" date="2012-08" db="EMBL/GenBank/DDBJ databases">
        <title>Oryza genome evolution.</title>
        <authorList>
            <person name="Wing R.A."/>
        </authorList>
    </citation>
    <scope>NUCLEOTIDE SEQUENCE</scope>
</reference>